<evidence type="ECO:0000313" key="1">
    <source>
        <dbReference type="EMBL" id="KAI0040563.1"/>
    </source>
</evidence>
<comment type="caution">
    <text evidence="1">The sequence shown here is derived from an EMBL/GenBank/DDBJ whole genome shotgun (WGS) entry which is preliminary data.</text>
</comment>
<organism evidence="1 2">
    <name type="scientific">Auriscalpium vulgare</name>
    <dbReference type="NCBI Taxonomy" id="40419"/>
    <lineage>
        <taxon>Eukaryota</taxon>
        <taxon>Fungi</taxon>
        <taxon>Dikarya</taxon>
        <taxon>Basidiomycota</taxon>
        <taxon>Agaricomycotina</taxon>
        <taxon>Agaricomycetes</taxon>
        <taxon>Russulales</taxon>
        <taxon>Auriscalpiaceae</taxon>
        <taxon>Auriscalpium</taxon>
    </lineage>
</organism>
<proteinExistence type="predicted"/>
<gene>
    <name evidence="1" type="ORF">FA95DRAFT_853903</name>
</gene>
<name>A0ACB8R985_9AGAM</name>
<sequence>MVLPPAESAARALRTTSRSVKCFTRDRHIRTALRAGAVHPVAFSPAVDSPHCERGALPAHRACIWVSCAVAQNGLVGPHLARGETAQERISDKRAGRQRRKHTVSAVRALRAWLQGADVARRHLDDVAKDIPVPARACAGGKIWRAQEGKSGRACATQRQGETSVNGFGVSEEAEHVPCSTRAATSIAPQSPPNRKDAGRGPPWREFARLERDL</sequence>
<accession>A0ACB8R985</accession>
<evidence type="ECO:0000313" key="2">
    <source>
        <dbReference type="Proteomes" id="UP000814033"/>
    </source>
</evidence>
<protein>
    <submittedName>
        <fullName evidence="1">Uncharacterized protein</fullName>
    </submittedName>
</protein>
<dbReference type="Proteomes" id="UP000814033">
    <property type="component" value="Unassembled WGS sequence"/>
</dbReference>
<keyword evidence="2" id="KW-1185">Reference proteome</keyword>
<reference evidence="1" key="1">
    <citation type="submission" date="2021-02" db="EMBL/GenBank/DDBJ databases">
        <authorList>
            <consortium name="DOE Joint Genome Institute"/>
            <person name="Ahrendt S."/>
            <person name="Looney B.P."/>
            <person name="Miyauchi S."/>
            <person name="Morin E."/>
            <person name="Drula E."/>
            <person name="Courty P.E."/>
            <person name="Chicoki N."/>
            <person name="Fauchery L."/>
            <person name="Kohler A."/>
            <person name="Kuo A."/>
            <person name="Labutti K."/>
            <person name="Pangilinan J."/>
            <person name="Lipzen A."/>
            <person name="Riley R."/>
            <person name="Andreopoulos W."/>
            <person name="He G."/>
            <person name="Johnson J."/>
            <person name="Barry K.W."/>
            <person name="Grigoriev I.V."/>
            <person name="Nagy L."/>
            <person name="Hibbett D."/>
            <person name="Henrissat B."/>
            <person name="Matheny P.B."/>
            <person name="Labbe J."/>
            <person name="Martin F."/>
        </authorList>
    </citation>
    <scope>NUCLEOTIDE SEQUENCE</scope>
    <source>
        <strain evidence="1">FP105234-sp</strain>
    </source>
</reference>
<dbReference type="EMBL" id="MU276185">
    <property type="protein sequence ID" value="KAI0040563.1"/>
    <property type="molecule type" value="Genomic_DNA"/>
</dbReference>
<reference evidence="1" key="2">
    <citation type="journal article" date="2022" name="New Phytol.">
        <title>Evolutionary transition to the ectomycorrhizal habit in the genomes of a hyperdiverse lineage of mushroom-forming fungi.</title>
        <authorList>
            <person name="Looney B."/>
            <person name="Miyauchi S."/>
            <person name="Morin E."/>
            <person name="Drula E."/>
            <person name="Courty P.E."/>
            <person name="Kohler A."/>
            <person name="Kuo A."/>
            <person name="LaButti K."/>
            <person name="Pangilinan J."/>
            <person name="Lipzen A."/>
            <person name="Riley R."/>
            <person name="Andreopoulos W."/>
            <person name="He G."/>
            <person name="Johnson J."/>
            <person name="Nolan M."/>
            <person name="Tritt A."/>
            <person name="Barry K.W."/>
            <person name="Grigoriev I.V."/>
            <person name="Nagy L.G."/>
            <person name="Hibbett D."/>
            <person name="Henrissat B."/>
            <person name="Matheny P.B."/>
            <person name="Labbe J."/>
            <person name="Martin F.M."/>
        </authorList>
    </citation>
    <scope>NUCLEOTIDE SEQUENCE</scope>
    <source>
        <strain evidence="1">FP105234-sp</strain>
    </source>
</reference>